<feature type="transmembrane region" description="Helical" evidence="6">
    <location>
        <begin position="218"/>
        <end position="241"/>
    </location>
</feature>
<dbReference type="Pfam" id="PF07690">
    <property type="entry name" value="MFS_1"/>
    <property type="match status" value="1"/>
</dbReference>
<dbReference type="EMBL" id="BOMW01000064">
    <property type="protein sequence ID" value="GIF08504.1"/>
    <property type="molecule type" value="Genomic_DNA"/>
</dbReference>
<keyword evidence="5 6" id="KW-0472">Membrane</keyword>
<dbReference type="InterPro" id="IPR036259">
    <property type="entry name" value="MFS_trans_sf"/>
</dbReference>
<dbReference type="PANTHER" id="PTHR43124">
    <property type="entry name" value="PURINE EFFLUX PUMP PBUE"/>
    <property type="match status" value="1"/>
</dbReference>
<comment type="subcellular location">
    <subcellularLocation>
        <location evidence="1">Cell membrane</location>
        <topology evidence="1">Multi-pass membrane protein</topology>
    </subcellularLocation>
</comment>
<sequence>MGALLIAPVLPELQRSFAGTPGVEVLAPLVMTVPALSIALLSPMAGMVVDRLGRTRLLRWSMLAYAVVGTAPLWLHSLAAILVSRVLLGVIEAAIITCCLTLIGDYFIGARRDRYLAWHSMVASSSAIVFMAVGGILGAFGWRTPFWGYAIALPLLAAMTVVLREPRKDLRGADTPVVGVSGLPRRLAPLLTLTFIGGVLLFFVLQVQLSFLLDDLGIGSAGIGAAAALANLGVTVAAMSFARAARHGANHPLIAGFAISGLGLLAMSLGDHWLTITAGAVVCGVGGGLLMPALLIGTTSQLAFELRGRGTAAWISVYSLSQFFSPVAVAGITAMVGTLDRSLLVCAMAGWLTAVIARWML</sequence>
<reference evidence="8" key="1">
    <citation type="submission" date="2021-01" db="EMBL/GenBank/DDBJ databases">
        <title>Whole genome shotgun sequence of Actinoplanes siamensis NBRC 109076.</title>
        <authorList>
            <person name="Komaki H."/>
            <person name="Tamura T."/>
        </authorList>
    </citation>
    <scope>NUCLEOTIDE SEQUENCE</scope>
    <source>
        <strain evidence="8">NBRC 109076</strain>
    </source>
</reference>
<protein>
    <submittedName>
        <fullName evidence="8">MFS transporter</fullName>
    </submittedName>
</protein>
<dbReference type="Proteomes" id="UP000629619">
    <property type="component" value="Unassembled WGS sequence"/>
</dbReference>
<name>A0A919ND33_9ACTN</name>
<feature type="transmembrane region" description="Helical" evidence="6">
    <location>
        <begin position="253"/>
        <end position="270"/>
    </location>
</feature>
<dbReference type="InterPro" id="IPR011701">
    <property type="entry name" value="MFS"/>
</dbReference>
<feature type="transmembrane region" description="Helical" evidence="6">
    <location>
        <begin position="25"/>
        <end position="45"/>
    </location>
</feature>
<keyword evidence="2" id="KW-1003">Cell membrane</keyword>
<evidence type="ECO:0000259" key="7">
    <source>
        <dbReference type="PROSITE" id="PS50850"/>
    </source>
</evidence>
<dbReference type="Gene3D" id="1.20.1250.20">
    <property type="entry name" value="MFS general substrate transporter like domains"/>
    <property type="match status" value="1"/>
</dbReference>
<feature type="transmembrane region" description="Helical" evidence="6">
    <location>
        <begin position="146"/>
        <end position="163"/>
    </location>
</feature>
<proteinExistence type="predicted"/>
<dbReference type="GO" id="GO:0005886">
    <property type="term" value="C:plasma membrane"/>
    <property type="evidence" value="ECO:0007669"/>
    <property type="project" value="UniProtKB-SubCell"/>
</dbReference>
<evidence type="ECO:0000313" key="9">
    <source>
        <dbReference type="Proteomes" id="UP000629619"/>
    </source>
</evidence>
<feature type="transmembrane region" description="Helical" evidence="6">
    <location>
        <begin position="317"/>
        <end position="336"/>
    </location>
</feature>
<organism evidence="8 9">
    <name type="scientific">Actinoplanes siamensis</name>
    <dbReference type="NCBI Taxonomy" id="1223317"/>
    <lineage>
        <taxon>Bacteria</taxon>
        <taxon>Bacillati</taxon>
        <taxon>Actinomycetota</taxon>
        <taxon>Actinomycetes</taxon>
        <taxon>Micromonosporales</taxon>
        <taxon>Micromonosporaceae</taxon>
        <taxon>Actinoplanes</taxon>
    </lineage>
</organism>
<comment type="caution">
    <text evidence="8">The sequence shown here is derived from an EMBL/GenBank/DDBJ whole genome shotgun (WGS) entry which is preliminary data.</text>
</comment>
<evidence type="ECO:0000256" key="4">
    <source>
        <dbReference type="ARBA" id="ARBA00022989"/>
    </source>
</evidence>
<keyword evidence="9" id="KW-1185">Reference proteome</keyword>
<dbReference type="InterPro" id="IPR020846">
    <property type="entry name" value="MFS_dom"/>
</dbReference>
<keyword evidence="4 6" id="KW-1133">Transmembrane helix</keyword>
<feature type="domain" description="Major facilitator superfamily (MFS) profile" evidence="7">
    <location>
        <begin position="1"/>
        <end position="361"/>
    </location>
</feature>
<dbReference type="InterPro" id="IPR050189">
    <property type="entry name" value="MFS_Efflux_Transporters"/>
</dbReference>
<dbReference type="PROSITE" id="PS50850">
    <property type="entry name" value="MFS"/>
    <property type="match status" value="1"/>
</dbReference>
<dbReference type="PANTHER" id="PTHR43124:SF3">
    <property type="entry name" value="CHLORAMPHENICOL EFFLUX PUMP RV0191"/>
    <property type="match status" value="1"/>
</dbReference>
<accession>A0A919ND33</accession>
<evidence type="ECO:0000256" key="2">
    <source>
        <dbReference type="ARBA" id="ARBA00022475"/>
    </source>
</evidence>
<evidence type="ECO:0000313" key="8">
    <source>
        <dbReference type="EMBL" id="GIF08504.1"/>
    </source>
</evidence>
<evidence type="ECO:0000256" key="5">
    <source>
        <dbReference type="ARBA" id="ARBA00023136"/>
    </source>
</evidence>
<dbReference type="SUPFAM" id="SSF103473">
    <property type="entry name" value="MFS general substrate transporter"/>
    <property type="match status" value="1"/>
</dbReference>
<feature type="transmembrane region" description="Helical" evidence="6">
    <location>
        <begin position="276"/>
        <end position="296"/>
    </location>
</feature>
<feature type="transmembrane region" description="Helical" evidence="6">
    <location>
        <begin position="57"/>
        <end position="75"/>
    </location>
</feature>
<evidence type="ECO:0000256" key="1">
    <source>
        <dbReference type="ARBA" id="ARBA00004651"/>
    </source>
</evidence>
<evidence type="ECO:0000256" key="3">
    <source>
        <dbReference type="ARBA" id="ARBA00022692"/>
    </source>
</evidence>
<gene>
    <name evidence="8" type="ORF">Asi03nite_60420</name>
</gene>
<dbReference type="CDD" id="cd17473">
    <property type="entry name" value="MFS_arabinose_efflux_permease_like"/>
    <property type="match status" value="1"/>
</dbReference>
<feature type="transmembrane region" description="Helical" evidence="6">
    <location>
        <begin position="190"/>
        <end position="212"/>
    </location>
</feature>
<keyword evidence="3 6" id="KW-0812">Transmembrane</keyword>
<dbReference type="AlphaFoldDB" id="A0A919ND33"/>
<evidence type="ECO:0000256" key="6">
    <source>
        <dbReference type="SAM" id="Phobius"/>
    </source>
</evidence>
<feature type="transmembrane region" description="Helical" evidence="6">
    <location>
        <begin position="81"/>
        <end position="103"/>
    </location>
</feature>
<dbReference type="GO" id="GO:0022857">
    <property type="term" value="F:transmembrane transporter activity"/>
    <property type="evidence" value="ECO:0007669"/>
    <property type="project" value="InterPro"/>
</dbReference>
<feature type="transmembrane region" description="Helical" evidence="6">
    <location>
        <begin position="115"/>
        <end position="140"/>
    </location>
</feature>